<keyword evidence="2 4" id="KW-0472">Membrane</keyword>
<sequence length="675" mass="76854" precursor="true">MIHGRSYIFLLITILIIMTSHALAQEEPCNQPKQRAKLLFDKGTHIWSKDNNKAKALIFKSIKHSPQWVVPYYYLAKKYYNKAQIIQYDNRKVSNLSRLLNRASDNFEEVAKICPQYEKYKAYYYLGKINYEGGNLSGAHTWLKKYTSNVSLKNYMPETSKMLESCEAFQKLVDNPVNFDPVAVPGVCTSNDEFMPLIAPDGSYMMFTRKLWKQERGAYSPSMTEEFSISKFIRWDSVGEPVFDESKPMPYPFNEGPNQGAASITIDNKKLFLTVCKQIEMPDGRPYKNCDIYQTQKKYGKWGPLQKLNRKINGLTTWEGHPSVSPDGKILYFASYRPKGKGGIDIYYSELDSSGYWGPPINLGDPINTKLNERAPFIHPDNKTLYFASDGHPGVGGYDIFISRRKDSIWSAPENIGYPINSEQDESGFIVSTGGHYAFFSSNAYKGYGGYDIFGFELHEEAQPDKVMFVRGKLVDGKRSILKSASIELKNMSSNEIKKGVVDNYTGKYAIAIPAQIEDSYMLTIKKPDYSFTSKIIEPAADSISENLQIKLNFIVKKTKVGANTRLNDVLFPFNSTELTKQSKATLDNFASYLKNNPDIKIRIDGHTDNIADAGYNMRLSKKRARKVYRYLIDRNISRSRLSYEGFGETKPIADNSSEAGKKKNRRTEFVILEK</sequence>
<dbReference type="PANTHER" id="PTHR30329:SF21">
    <property type="entry name" value="LIPOPROTEIN YIAD-RELATED"/>
    <property type="match status" value="1"/>
</dbReference>
<dbReference type="OrthoDB" id="9782229at2"/>
<keyword evidence="3" id="KW-0998">Cell outer membrane</keyword>
<evidence type="ECO:0000256" key="5">
    <source>
        <dbReference type="SAM" id="SignalP"/>
    </source>
</evidence>
<dbReference type="InterPro" id="IPR036737">
    <property type="entry name" value="OmpA-like_sf"/>
</dbReference>
<dbReference type="KEGG" id="blq:L21SP5_00479"/>
<gene>
    <name evidence="7" type="primary">oprF_1</name>
    <name evidence="7" type="ORF">L21SP5_00479</name>
</gene>
<dbReference type="Gene3D" id="3.30.1330.60">
    <property type="entry name" value="OmpA-like domain"/>
    <property type="match status" value="1"/>
</dbReference>
<dbReference type="SUPFAM" id="SSF82171">
    <property type="entry name" value="DPP6 N-terminal domain-like"/>
    <property type="match status" value="1"/>
</dbReference>
<dbReference type="Proteomes" id="UP000064893">
    <property type="component" value="Chromosome"/>
</dbReference>
<dbReference type="Gene3D" id="1.25.40.10">
    <property type="entry name" value="Tetratricopeptide repeat domain"/>
    <property type="match status" value="1"/>
</dbReference>
<keyword evidence="5" id="KW-0732">Signal</keyword>
<dbReference type="PROSITE" id="PS51123">
    <property type="entry name" value="OMPA_2"/>
    <property type="match status" value="1"/>
</dbReference>
<feature type="signal peptide" evidence="5">
    <location>
        <begin position="1"/>
        <end position="24"/>
    </location>
</feature>
<dbReference type="InterPro" id="IPR050330">
    <property type="entry name" value="Bact_OuterMem_StrucFunc"/>
</dbReference>
<proteinExistence type="predicted"/>
<evidence type="ECO:0000256" key="2">
    <source>
        <dbReference type="ARBA" id="ARBA00023136"/>
    </source>
</evidence>
<dbReference type="PANTHER" id="PTHR30329">
    <property type="entry name" value="STATOR ELEMENT OF FLAGELLAR MOTOR COMPLEX"/>
    <property type="match status" value="1"/>
</dbReference>
<dbReference type="SUPFAM" id="SSF48452">
    <property type="entry name" value="TPR-like"/>
    <property type="match status" value="1"/>
</dbReference>
<evidence type="ECO:0000313" key="7">
    <source>
        <dbReference type="EMBL" id="ALO14155.1"/>
    </source>
</evidence>
<dbReference type="PATRIC" id="fig|1307839.3.peg.519"/>
<dbReference type="Pfam" id="PF07676">
    <property type="entry name" value="PD40"/>
    <property type="match status" value="3"/>
</dbReference>
<dbReference type="GO" id="GO:0009279">
    <property type="term" value="C:cell outer membrane"/>
    <property type="evidence" value="ECO:0007669"/>
    <property type="project" value="UniProtKB-SubCell"/>
</dbReference>
<dbReference type="Gene3D" id="2.120.10.30">
    <property type="entry name" value="TolB, C-terminal domain"/>
    <property type="match status" value="1"/>
</dbReference>
<dbReference type="PRINTS" id="PR01021">
    <property type="entry name" value="OMPADOMAIN"/>
</dbReference>
<evidence type="ECO:0000313" key="8">
    <source>
        <dbReference type="Proteomes" id="UP000064893"/>
    </source>
</evidence>
<dbReference type="InterPro" id="IPR011659">
    <property type="entry name" value="WD40"/>
</dbReference>
<evidence type="ECO:0000256" key="1">
    <source>
        <dbReference type="ARBA" id="ARBA00004442"/>
    </source>
</evidence>
<evidence type="ECO:0000256" key="4">
    <source>
        <dbReference type="PROSITE-ProRule" id="PRU00473"/>
    </source>
</evidence>
<keyword evidence="8" id="KW-1185">Reference proteome</keyword>
<dbReference type="InterPro" id="IPR006664">
    <property type="entry name" value="OMP_bac"/>
</dbReference>
<organism evidence="7 8">
    <name type="scientific">Salinivirga cyanobacteriivorans</name>
    <dbReference type="NCBI Taxonomy" id="1307839"/>
    <lineage>
        <taxon>Bacteria</taxon>
        <taxon>Pseudomonadati</taxon>
        <taxon>Bacteroidota</taxon>
        <taxon>Bacteroidia</taxon>
        <taxon>Bacteroidales</taxon>
        <taxon>Salinivirgaceae</taxon>
        <taxon>Salinivirga</taxon>
    </lineage>
</organism>
<protein>
    <submittedName>
        <fullName evidence="7">Root adhesin</fullName>
    </submittedName>
</protein>
<evidence type="ECO:0000259" key="6">
    <source>
        <dbReference type="PROSITE" id="PS51123"/>
    </source>
</evidence>
<reference evidence="7 8" key="1">
    <citation type="submission" date="2015-11" db="EMBL/GenBank/DDBJ databases">
        <title>Description and complete genome sequence of a novel strain predominating in hypersaline microbial mats and representing a new family of the Bacteriodetes phylum.</title>
        <authorList>
            <person name="Spring S."/>
            <person name="Bunk B."/>
            <person name="Sproer C."/>
            <person name="Klenk H.-P."/>
        </authorList>
    </citation>
    <scope>NUCLEOTIDE SEQUENCE [LARGE SCALE GENOMIC DNA]</scope>
    <source>
        <strain evidence="7 8">L21-Spi-D4</strain>
    </source>
</reference>
<dbReference type="InterPro" id="IPR011042">
    <property type="entry name" value="6-blade_b-propeller_TolB-like"/>
</dbReference>
<dbReference type="RefSeq" id="WP_057951730.1">
    <property type="nucleotide sequence ID" value="NZ_CP013118.1"/>
</dbReference>
<feature type="chain" id="PRO_5006599130" evidence="5">
    <location>
        <begin position="25"/>
        <end position="675"/>
    </location>
</feature>
<dbReference type="AlphaFoldDB" id="A0A0S2HVR4"/>
<name>A0A0S2HVR4_9BACT</name>
<dbReference type="SUPFAM" id="SSF103088">
    <property type="entry name" value="OmpA-like"/>
    <property type="match status" value="1"/>
</dbReference>
<accession>A0A0S2HVR4</accession>
<feature type="domain" description="OmpA-like" evidence="6">
    <location>
        <begin position="559"/>
        <end position="675"/>
    </location>
</feature>
<dbReference type="InterPro" id="IPR006665">
    <property type="entry name" value="OmpA-like"/>
</dbReference>
<dbReference type="STRING" id="1307839.L21SP5_00479"/>
<dbReference type="EMBL" id="CP013118">
    <property type="protein sequence ID" value="ALO14155.1"/>
    <property type="molecule type" value="Genomic_DNA"/>
</dbReference>
<dbReference type="Pfam" id="PF00691">
    <property type="entry name" value="OmpA"/>
    <property type="match status" value="1"/>
</dbReference>
<comment type="subcellular location">
    <subcellularLocation>
        <location evidence="1">Cell outer membrane</location>
    </subcellularLocation>
</comment>
<dbReference type="CDD" id="cd07185">
    <property type="entry name" value="OmpA_C-like"/>
    <property type="match status" value="1"/>
</dbReference>
<evidence type="ECO:0000256" key="3">
    <source>
        <dbReference type="ARBA" id="ARBA00023237"/>
    </source>
</evidence>
<dbReference type="InterPro" id="IPR011990">
    <property type="entry name" value="TPR-like_helical_dom_sf"/>
</dbReference>